<keyword evidence="1" id="KW-1133">Transmembrane helix</keyword>
<evidence type="ECO:0008006" key="6">
    <source>
        <dbReference type="Google" id="ProtNLM"/>
    </source>
</evidence>
<sequence>MGLVERLILDLSNWLERHITNLSYSMSVLVATCGAMTLQEWMYVTGIAVAIGTFFVNWHYRRKTARILKDLGIRQRIYEETNR</sequence>
<accession>A0A2C6CRD3</accession>
<dbReference type="Proteomes" id="UP000224974">
    <property type="component" value="Unassembled WGS sequence"/>
</dbReference>
<dbReference type="OrthoDB" id="6626733at2"/>
<keyword evidence="4" id="KW-1185">Reference proteome</keyword>
<name>A0A2C6CRD3_9GAMM</name>
<evidence type="ECO:0000313" key="4">
    <source>
        <dbReference type="Proteomes" id="UP000224974"/>
    </source>
</evidence>
<evidence type="ECO:0000313" key="3">
    <source>
        <dbReference type="EMBL" id="VFS47452.1"/>
    </source>
</evidence>
<dbReference type="Proteomes" id="UP000373449">
    <property type="component" value="Unassembled WGS sequence"/>
</dbReference>
<organism evidence="2 4">
    <name type="scientific">Budvicia aquatica</name>
    <dbReference type="NCBI Taxonomy" id="82979"/>
    <lineage>
        <taxon>Bacteria</taxon>
        <taxon>Pseudomonadati</taxon>
        <taxon>Pseudomonadota</taxon>
        <taxon>Gammaproteobacteria</taxon>
        <taxon>Enterobacterales</taxon>
        <taxon>Budviciaceae</taxon>
        <taxon>Budvicia</taxon>
    </lineage>
</organism>
<reference evidence="4" key="1">
    <citation type="submission" date="2017-09" db="EMBL/GenBank/DDBJ databases">
        <title>FDA dAtabase for Regulatory Grade micrObial Sequences (FDA-ARGOS): Supporting development and validation of Infectious Disease Dx tests.</title>
        <authorList>
            <person name="Minogue T."/>
            <person name="Wolcott M."/>
            <person name="Wasieloski L."/>
            <person name="Aguilar W."/>
            <person name="Moore D."/>
            <person name="Tallon L."/>
            <person name="Sadzewicz L."/>
            <person name="Ott S."/>
            <person name="Zhao X."/>
            <person name="Nagaraj S."/>
            <person name="Vavikolanu K."/>
            <person name="Aluvathingal J."/>
            <person name="Nadendla S."/>
            <person name="Sichtig H."/>
        </authorList>
    </citation>
    <scope>NUCLEOTIDE SEQUENCE [LARGE SCALE GENOMIC DNA]</scope>
    <source>
        <strain evidence="4">FDAARGOS_387</strain>
    </source>
</reference>
<dbReference type="Pfam" id="PF16080">
    <property type="entry name" value="Phage_holin_2_3"/>
    <property type="match status" value="1"/>
</dbReference>
<reference evidence="3 5" key="3">
    <citation type="submission" date="2019-03" db="EMBL/GenBank/DDBJ databases">
        <authorList>
            <consortium name="Pathogen Informatics"/>
        </authorList>
    </citation>
    <scope>NUCLEOTIDE SEQUENCE [LARGE SCALE GENOMIC DNA]</scope>
    <source>
        <strain evidence="3 5">NCTC12282</strain>
    </source>
</reference>
<feature type="transmembrane region" description="Helical" evidence="1">
    <location>
        <begin position="41"/>
        <end position="60"/>
    </location>
</feature>
<gene>
    <name evidence="2" type="ORF">CRN84_07850</name>
    <name evidence="3" type="ORF">NCTC12282_02388</name>
</gene>
<evidence type="ECO:0000256" key="1">
    <source>
        <dbReference type="SAM" id="Phobius"/>
    </source>
</evidence>
<evidence type="ECO:0000313" key="2">
    <source>
        <dbReference type="EMBL" id="PHI29239.1"/>
    </source>
</evidence>
<protein>
    <recommendedName>
        <fullName evidence="6">Holin</fullName>
    </recommendedName>
</protein>
<evidence type="ECO:0000313" key="5">
    <source>
        <dbReference type="Proteomes" id="UP000373449"/>
    </source>
</evidence>
<proteinExistence type="predicted"/>
<keyword evidence="1" id="KW-0812">Transmembrane</keyword>
<dbReference type="EMBL" id="PDDX01000001">
    <property type="protein sequence ID" value="PHI29239.1"/>
    <property type="molecule type" value="Genomic_DNA"/>
</dbReference>
<keyword evidence="1" id="KW-0472">Membrane</keyword>
<dbReference type="InterPro" id="IPR032118">
    <property type="entry name" value="Phage_holin_HP1"/>
</dbReference>
<dbReference type="AlphaFoldDB" id="A0A2C6CRD3"/>
<reference evidence="2" key="2">
    <citation type="submission" date="2017-09" db="EMBL/GenBank/DDBJ databases">
        <title>FDA dAtabase for Regulatory Grade micrObial Sequences (FDA-ARGOS): Supporting development and validation of Infectious Disease Dx tests.</title>
        <authorList>
            <person name="Minogue T."/>
            <person name="Wolcott M."/>
            <person name="Wasieloski L."/>
            <person name="Aguilar W."/>
            <person name="Moore D."/>
            <person name="Tallon L.J."/>
            <person name="Sadzewicz L."/>
            <person name="Ott S."/>
            <person name="Zhao X."/>
            <person name="Nagaraj S."/>
            <person name="Vavikolanu K."/>
            <person name="Aluvathingal J."/>
            <person name="Nadendla S."/>
            <person name="Sichtig H."/>
        </authorList>
    </citation>
    <scope>NUCLEOTIDE SEQUENCE</scope>
    <source>
        <strain evidence="2">FDAARGOS_387</strain>
    </source>
</reference>
<dbReference type="EMBL" id="CAADJA010000002">
    <property type="protein sequence ID" value="VFS47452.1"/>
    <property type="molecule type" value="Genomic_DNA"/>
</dbReference>